<comment type="caution">
    <text evidence="1">The sequence shown here is derived from an EMBL/GenBank/DDBJ whole genome shotgun (WGS) entry which is preliminary data.</text>
</comment>
<evidence type="ECO:0000313" key="2">
    <source>
        <dbReference type="Proteomes" id="UP000070475"/>
    </source>
</evidence>
<accession>A0A132U865</accession>
<evidence type="ECO:0000313" key="1">
    <source>
        <dbReference type="EMBL" id="KWX79586.1"/>
    </source>
</evidence>
<reference evidence="1 2" key="1">
    <citation type="submission" date="2015-08" db="EMBL/GenBank/DDBJ databases">
        <title>Genomes of Paenibacillus riograndensis.</title>
        <authorList>
            <person name="Sant'Anna F.H."/>
            <person name="Souza R."/>
            <person name="Ambrosini A."/>
            <person name="Bach E."/>
            <person name="Fernandes G."/>
            <person name="Balsanelli E."/>
            <person name="Baura V.A."/>
            <person name="Pedrosa F.O."/>
            <person name="Souza E.M."/>
            <person name="Passaglia L."/>
        </authorList>
    </citation>
    <scope>NUCLEOTIDE SEQUENCE [LARGE SCALE GENOMIC DNA]</scope>
    <source>
        <strain evidence="1 2">CAS34</strain>
    </source>
</reference>
<name>A0A132U865_9BACL</name>
<keyword evidence="2" id="KW-1185">Reference proteome</keyword>
<dbReference type="AlphaFoldDB" id="A0A132U865"/>
<gene>
    <name evidence="1" type="ORF">AMQ84_06650</name>
</gene>
<dbReference type="PATRIC" id="fig|483937.3.peg.4531"/>
<proteinExistence type="predicted"/>
<protein>
    <submittedName>
        <fullName evidence="1">Uncharacterized protein</fullName>
    </submittedName>
</protein>
<organism evidence="1 2">
    <name type="scientific">Paenibacillus riograndensis</name>
    <dbReference type="NCBI Taxonomy" id="483937"/>
    <lineage>
        <taxon>Bacteria</taxon>
        <taxon>Bacillati</taxon>
        <taxon>Bacillota</taxon>
        <taxon>Bacilli</taxon>
        <taxon>Bacillales</taxon>
        <taxon>Paenibacillaceae</taxon>
        <taxon>Paenibacillus</taxon>
        <taxon>Paenibacillus sonchi group</taxon>
    </lineage>
</organism>
<dbReference type="Proteomes" id="UP000070475">
    <property type="component" value="Unassembled WGS sequence"/>
</dbReference>
<dbReference type="EMBL" id="LIRB01000110">
    <property type="protein sequence ID" value="KWX79586.1"/>
    <property type="molecule type" value="Genomic_DNA"/>
</dbReference>
<sequence length="59" mass="6898">MILLIALVLWVIGMVVLMIVIRKAVDGSRTSDKLDILIEEIRMLRKEIRESKHIIDKRL</sequence>